<evidence type="ECO:0000313" key="2">
    <source>
        <dbReference type="EMBL" id="WBM39566.1"/>
    </source>
</evidence>
<organism evidence="1 3">
    <name type="scientific">Alcaligenes faecalis</name>
    <dbReference type="NCBI Taxonomy" id="511"/>
    <lineage>
        <taxon>Bacteria</taxon>
        <taxon>Pseudomonadati</taxon>
        <taxon>Pseudomonadota</taxon>
        <taxon>Betaproteobacteria</taxon>
        <taxon>Burkholderiales</taxon>
        <taxon>Alcaligenaceae</taxon>
        <taxon>Alcaligenes</taxon>
    </lineage>
</organism>
<protein>
    <submittedName>
        <fullName evidence="1">Uncharacterized protein</fullName>
    </submittedName>
</protein>
<dbReference type="GeneID" id="29369688"/>
<evidence type="ECO:0000313" key="3">
    <source>
        <dbReference type="Proteomes" id="UP000245216"/>
    </source>
</evidence>
<dbReference type="RefSeq" id="WP_045931711.1">
    <property type="nucleotide sequence ID" value="NZ_CP013119.1"/>
</dbReference>
<name>A0A2U2BGD0_ALCFA</name>
<dbReference type="EMBL" id="CP096916">
    <property type="protein sequence ID" value="WBM39566.1"/>
    <property type="molecule type" value="Genomic_DNA"/>
</dbReference>
<evidence type="ECO:0000313" key="1">
    <source>
        <dbReference type="EMBL" id="PWE13027.1"/>
    </source>
</evidence>
<accession>A0A2U2BGD0</accession>
<dbReference type="AlphaFoldDB" id="A0A2U2BGD0"/>
<reference evidence="1 3" key="1">
    <citation type="submission" date="2018-05" db="EMBL/GenBank/DDBJ databases">
        <title>Genome Sequence of an Efficient Indole-Degrading Bacterium, Alcaligenes sp.YBY.</title>
        <authorList>
            <person name="Yang B."/>
        </authorList>
    </citation>
    <scope>NUCLEOTIDE SEQUENCE [LARGE SCALE GENOMIC DNA]</scope>
    <source>
        <strain evidence="1 3">YBY</strain>
    </source>
</reference>
<reference evidence="1 3" key="2">
    <citation type="submission" date="2018-05" db="EMBL/GenBank/DDBJ databases">
        <authorList>
            <person name="Lanie J.A."/>
            <person name="Ng W.-L."/>
            <person name="Kazmierczak K.M."/>
            <person name="Andrzejewski T.M."/>
            <person name="Davidsen T.M."/>
            <person name="Wayne K.J."/>
            <person name="Tettelin H."/>
            <person name="Glass J.I."/>
            <person name="Rusch D."/>
            <person name="Podicherti R."/>
            <person name="Tsui H.-C.T."/>
            <person name="Winkler M.E."/>
        </authorList>
    </citation>
    <scope>NUCLEOTIDE SEQUENCE [LARGE SCALE GENOMIC DNA]</scope>
    <source>
        <strain evidence="1 3">YBY</strain>
    </source>
</reference>
<dbReference type="EMBL" id="QEXO01000004">
    <property type="protein sequence ID" value="PWE13027.1"/>
    <property type="molecule type" value="Genomic_DNA"/>
</dbReference>
<dbReference type="Proteomes" id="UP000245216">
    <property type="component" value="Unassembled WGS sequence"/>
</dbReference>
<keyword evidence="4" id="KW-1185">Reference proteome</keyword>
<reference evidence="2 4" key="3">
    <citation type="submission" date="2022-05" db="EMBL/GenBank/DDBJ databases">
        <title>Complete sequence of strain NY11312.</title>
        <authorList>
            <person name="Zhou D."/>
        </authorList>
    </citation>
    <scope>NUCLEOTIDE SEQUENCE [LARGE SCALE GENOMIC DNA]</scope>
    <source>
        <strain evidence="2 4">NY11312</strain>
    </source>
</reference>
<gene>
    <name evidence="1" type="ORF">DF183_14410</name>
    <name evidence="2" type="ORF">M2J83_07090</name>
</gene>
<evidence type="ECO:0000313" key="4">
    <source>
        <dbReference type="Proteomes" id="UP001211866"/>
    </source>
</evidence>
<dbReference type="Proteomes" id="UP001211866">
    <property type="component" value="Chromosome"/>
</dbReference>
<dbReference type="KEGG" id="afa:UZ73_15765"/>
<proteinExistence type="predicted"/>
<sequence>MNYTYTLNELGTEAIRQFVLDRGQPDLNLQAYIAAAEVEADNFNADGSQRGQIEIDSTCSKDGLTHTLLLEKHWFATQPVPEEPSEDSFF</sequence>